<dbReference type="STRING" id="394096.DB31_2573"/>
<comment type="subcellular location">
    <subcellularLocation>
        <location evidence="1">Cell membrane</location>
        <topology evidence="1">Multi-pass membrane protein</topology>
    </subcellularLocation>
</comment>
<feature type="transmembrane region" description="Helical" evidence="7">
    <location>
        <begin position="814"/>
        <end position="838"/>
    </location>
</feature>
<name>A0A085W6Z2_9BACT</name>
<dbReference type="EMBL" id="JMCB01000017">
    <property type="protein sequence ID" value="KFE63455.1"/>
    <property type="molecule type" value="Genomic_DNA"/>
</dbReference>
<dbReference type="OrthoDB" id="9780560at2"/>
<evidence type="ECO:0000259" key="9">
    <source>
        <dbReference type="Pfam" id="PF12704"/>
    </source>
</evidence>
<comment type="similarity">
    <text evidence="2">Belongs to the ABC-4 integral membrane protein family. LolC/E subfamily.</text>
</comment>
<keyword evidence="4 7" id="KW-0812">Transmembrane</keyword>
<accession>A0A085W6Z2</accession>
<feature type="transmembrane region" description="Helical" evidence="7">
    <location>
        <begin position="494"/>
        <end position="514"/>
    </location>
</feature>
<keyword evidence="11" id="KW-1185">Reference proteome</keyword>
<feature type="transmembrane region" description="Helical" evidence="7">
    <location>
        <begin position="362"/>
        <end position="382"/>
    </location>
</feature>
<dbReference type="InterPro" id="IPR003838">
    <property type="entry name" value="ABC3_permease_C"/>
</dbReference>
<dbReference type="InterPro" id="IPR025857">
    <property type="entry name" value="MacB_PCD"/>
</dbReference>
<gene>
    <name evidence="10" type="ORF">DB31_2573</name>
</gene>
<dbReference type="InterPro" id="IPR051447">
    <property type="entry name" value="Lipoprotein-release_system"/>
</dbReference>
<feature type="transmembrane region" description="Helical" evidence="7">
    <location>
        <begin position="727"/>
        <end position="750"/>
    </location>
</feature>
<evidence type="ECO:0000256" key="2">
    <source>
        <dbReference type="ARBA" id="ARBA00005236"/>
    </source>
</evidence>
<feature type="transmembrane region" description="Helical" evidence="7">
    <location>
        <begin position="770"/>
        <end position="794"/>
    </location>
</feature>
<evidence type="ECO:0000256" key="3">
    <source>
        <dbReference type="ARBA" id="ARBA00022475"/>
    </source>
</evidence>
<keyword evidence="6 7" id="KW-0472">Membrane</keyword>
<feature type="transmembrane region" description="Helical" evidence="7">
    <location>
        <begin position="264"/>
        <end position="286"/>
    </location>
</feature>
<dbReference type="Proteomes" id="UP000028725">
    <property type="component" value="Unassembled WGS sequence"/>
</dbReference>
<organism evidence="10 11">
    <name type="scientific">Hyalangium minutum</name>
    <dbReference type="NCBI Taxonomy" id="394096"/>
    <lineage>
        <taxon>Bacteria</taxon>
        <taxon>Pseudomonadati</taxon>
        <taxon>Myxococcota</taxon>
        <taxon>Myxococcia</taxon>
        <taxon>Myxococcales</taxon>
        <taxon>Cystobacterineae</taxon>
        <taxon>Archangiaceae</taxon>
        <taxon>Hyalangium</taxon>
    </lineage>
</organism>
<evidence type="ECO:0000259" key="8">
    <source>
        <dbReference type="Pfam" id="PF02687"/>
    </source>
</evidence>
<dbReference type="Pfam" id="PF12704">
    <property type="entry name" value="MacB_PCD"/>
    <property type="match status" value="2"/>
</dbReference>
<dbReference type="GO" id="GO:0044874">
    <property type="term" value="P:lipoprotein localization to outer membrane"/>
    <property type="evidence" value="ECO:0007669"/>
    <property type="project" value="TreeGrafter"/>
</dbReference>
<feature type="domain" description="ABC3 transporter permease C-terminal" evidence="8">
    <location>
        <begin position="731"/>
        <end position="845"/>
    </location>
</feature>
<dbReference type="AlphaFoldDB" id="A0A085W6Z2"/>
<evidence type="ECO:0000256" key="4">
    <source>
        <dbReference type="ARBA" id="ARBA00022692"/>
    </source>
</evidence>
<protein>
    <submittedName>
        <fullName evidence="10">ABC transporter permease protein</fullName>
    </submittedName>
</protein>
<sequence length="855" mass="91493">MFLPLLRLVSLRHLLQAPLRTALTLVGVAVGVATMVGVTAINRSVMEAFRSTVDTIAGKADLTVAGSQVGFPEEVLQRVRKVPGVLHASGGLSVVAPVQNAPGESLYVMGVDLLDDGYFRTYEGVDKDLRALTEDLEFLNSTDRLLVSERFAREHQLKVGDTFGLMTSSGAQDFIVHALIRESGPIKAFGGSVAVMDVASAQAAFGRDRVLDRIDVAVDPKQGVEAVREGLRKALGPAFEVERPSRRGSSVETMVRSFQMGLNLGSGVALLVGVFLVYNTISISVVQRRREIGTLRALGASRLRIRALFTLEAMMLGALGTALGLPLGALVGRGAIGAVSQSISSLYVKVNARDVTITALELGLGIALGVLGSAFAALWPALHASRVQPVEALRKDAAAGVQVGSTKSWAQWAGLGCLAAVYPLARLPPPVENLPVGGYLGIFLVLMGSTLLAPTLLRGLWYVYRGPGERLLGVSGRLAADNFARAPVRTSVPVSALAVGVSMAVCIAGFVGSFHESTQRWINQAVPADLFVTSSARTAGVQNQPMRPELGDAIEKLPGVDRVDRVRILPHDVLGLRAYVISLIPEIYEQRAKPLFLEGRMLTPEEWRQGRVIISENLSRRRGLHVGSTVEMSTPTGVRTYTVGAVAMDYTSDQGTLVLSRDVYMAHFQDRQVDIFETYLTDLSRLEEVRRAITEAHGRQYNLYVLSHSELRHEATSLVDDAFTVTYAMEAVAVLLALLGVINTLLAAVLDRTREIGLLRAVGAAKSHVLWLFVGEATFIGLSGGLIGVLSGTVLGGIITQMVSEQSLGWSFPYVFPTGVALQMSLTATLCAAVAGLYPARRAAALDVVEALAYE</sequence>
<proteinExistence type="inferred from homology"/>
<evidence type="ECO:0000256" key="6">
    <source>
        <dbReference type="ARBA" id="ARBA00023136"/>
    </source>
</evidence>
<dbReference type="RefSeq" id="WP_044195712.1">
    <property type="nucleotide sequence ID" value="NZ_JMCB01000017.1"/>
</dbReference>
<feature type="domain" description="ABC3 transporter permease C-terminal" evidence="8">
    <location>
        <begin position="265"/>
        <end position="389"/>
    </location>
</feature>
<feature type="transmembrane region" description="Helical" evidence="7">
    <location>
        <begin position="436"/>
        <end position="457"/>
    </location>
</feature>
<evidence type="ECO:0000256" key="1">
    <source>
        <dbReference type="ARBA" id="ARBA00004651"/>
    </source>
</evidence>
<keyword evidence="5 7" id="KW-1133">Transmembrane helix</keyword>
<dbReference type="GO" id="GO:0098797">
    <property type="term" value="C:plasma membrane protein complex"/>
    <property type="evidence" value="ECO:0007669"/>
    <property type="project" value="TreeGrafter"/>
</dbReference>
<feature type="transmembrane region" description="Helical" evidence="7">
    <location>
        <begin position="307"/>
        <end position="325"/>
    </location>
</feature>
<reference evidence="10 11" key="1">
    <citation type="submission" date="2014-04" db="EMBL/GenBank/DDBJ databases">
        <title>Genome assembly of Hyalangium minutum DSM 14724.</title>
        <authorList>
            <person name="Sharma G."/>
            <person name="Subramanian S."/>
        </authorList>
    </citation>
    <scope>NUCLEOTIDE SEQUENCE [LARGE SCALE GENOMIC DNA]</scope>
    <source>
        <strain evidence="10 11">DSM 14724</strain>
    </source>
</reference>
<evidence type="ECO:0000313" key="11">
    <source>
        <dbReference type="Proteomes" id="UP000028725"/>
    </source>
</evidence>
<evidence type="ECO:0000256" key="5">
    <source>
        <dbReference type="ARBA" id="ARBA00022989"/>
    </source>
</evidence>
<dbReference type="Pfam" id="PF02687">
    <property type="entry name" value="FtsX"/>
    <property type="match status" value="2"/>
</dbReference>
<dbReference type="PANTHER" id="PTHR30489">
    <property type="entry name" value="LIPOPROTEIN-RELEASING SYSTEM TRANSMEMBRANE PROTEIN LOLE"/>
    <property type="match status" value="1"/>
</dbReference>
<feature type="domain" description="MacB-like periplasmic core" evidence="9">
    <location>
        <begin position="494"/>
        <end position="695"/>
    </location>
</feature>
<feature type="domain" description="MacB-like periplasmic core" evidence="9">
    <location>
        <begin position="21"/>
        <end position="233"/>
    </location>
</feature>
<evidence type="ECO:0000256" key="7">
    <source>
        <dbReference type="SAM" id="Phobius"/>
    </source>
</evidence>
<evidence type="ECO:0000313" key="10">
    <source>
        <dbReference type="EMBL" id="KFE63455.1"/>
    </source>
</evidence>
<dbReference type="PANTHER" id="PTHR30489:SF0">
    <property type="entry name" value="LIPOPROTEIN-RELEASING SYSTEM TRANSMEMBRANE PROTEIN LOLE"/>
    <property type="match status" value="1"/>
</dbReference>
<comment type="caution">
    <text evidence="10">The sequence shown here is derived from an EMBL/GenBank/DDBJ whole genome shotgun (WGS) entry which is preliminary data.</text>
</comment>
<keyword evidence="3" id="KW-1003">Cell membrane</keyword>